<name>A0A0P7Y7A1_9BACT</name>
<evidence type="ECO:0000259" key="1">
    <source>
        <dbReference type="Pfam" id="PF04965"/>
    </source>
</evidence>
<accession>A0A0P7Y7A1</accession>
<dbReference type="STRING" id="1305737.GCA_000526355_02681"/>
<evidence type="ECO:0000313" key="3">
    <source>
        <dbReference type="Proteomes" id="UP000050421"/>
    </source>
</evidence>
<reference evidence="2 3" key="1">
    <citation type="submission" date="2015-09" db="EMBL/GenBank/DDBJ databases">
        <title>Identification and resolution of microdiversity through metagenomic sequencing of parallel consortia.</title>
        <authorList>
            <person name="Nelson W.C."/>
            <person name="Romine M.F."/>
            <person name="Lindemann S.R."/>
        </authorList>
    </citation>
    <scope>NUCLEOTIDE SEQUENCE [LARGE SCALE GENOMIC DNA]</scope>
    <source>
        <strain evidence="2">HL-49</strain>
    </source>
</reference>
<organism evidence="2 3">
    <name type="scientific">Algoriphagus marincola HL-49</name>
    <dbReference type="NCBI Taxonomy" id="1305737"/>
    <lineage>
        <taxon>Bacteria</taxon>
        <taxon>Pseudomonadati</taxon>
        <taxon>Bacteroidota</taxon>
        <taxon>Cytophagia</taxon>
        <taxon>Cytophagales</taxon>
        <taxon>Cyclobacteriaceae</taxon>
        <taxon>Algoriphagus</taxon>
    </lineage>
</organism>
<gene>
    <name evidence="2" type="ORF">HLUCCX10_08410</name>
</gene>
<dbReference type="EMBL" id="LJXT01000044">
    <property type="protein sequence ID" value="KPQ16032.1"/>
    <property type="molecule type" value="Genomic_DNA"/>
</dbReference>
<protein>
    <submittedName>
        <fullName evidence="2">Bacteriophage baseplate assembly protein</fullName>
    </submittedName>
</protein>
<dbReference type="SUPFAM" id="SSF160719">
    <property type="entry name" value="gpW/gp25-like"/>
    <property type="match status" value="1"/>
</dbReference>
<dbReference type="Gene3D" id="3.10.450.40">
    <property type="match status" value="1"/>
</dbReference>
<dbReference type="InterPro" id="IPR007048">
    <property type="entry name" value="IraD/Gp25-like"/>
</dbReference>
<proteinExistence type="predicted"/>
<comment type="caution">
    <text evidence="2">The sequence shown here is derived from an EMBL/GenBank/DDBJ whole genome shotgun (WGS) entry which is preliminary data.</text>
</comment>
<dbReference type="PATRIC" id="fig|1305737.6.peg.3137"/>
<dbReference type="Pfam" id="PF04965">
    <property type="entry name" value="GPW_gp25"/>
    <property type="match status" value="1"/>
</dbReference>
<dbReference type="OrthoDB" id="9802846at2"/>
<dbReference type="Proteomes" id="UP000050421">
    <property type="component" value="Unassembled WGS sequence"/>
</dbReference>
<dbReference type="AlphaFoldDB" id="A0A0P7Y7A1"/>
<dbReference type="eggNOG" id="COG3628">
    <property type="taxonomic scope" value="Bacteria"/>
</dbReference>
<sequence>MEDNNSFLGRGWGFPVSFDKGSAEVVLAEKEEDIRQSLIILLNTTVGERVMRPDYGANMEDLLFEALNVTTASIIINRIKRAILFHEPRVKAEEIDMRPNYEEGKVEVLINYRIIATNNRKNLVYPYLSIEATDTEL</sequence>
<feature type="domain" description="IraD/Gp25-like" evidence="1">
    <location>
        <begin position="29"/>
        <end position="118"/>
    </location>
</feature>
<evidence type="ECO:0000313" key="2">
    <source>
        <dbReference type="EMBL" id="KPQ16032.1"/>
    </source>
</evidence>